<gene>
    <name evidence="2" type="ORF">A2519_15850</name>
</gene>
<dbReference type="AlphaFoldDB" id="A0A1F7F6P4"/>
<sequence>MKKDEALLARISAEIAAELGNVRKVKKEFSDFRKKYPISDRHLIRAQASYLEDFYNACEKIFRFVAEELNGGVPKGENWHKTLLYDMSLQIGKRPALLSSRMYEELRNYLGFRHIVRHIYGFSLDPGRVEKLSDLFPAIANRFCREMEEFIHGSLRN</sequence>
<dbReference type="EMBL" id="MFYX01000109">
    <property type="protein sequence ID" value="OGK02344.1"/>
    <property type="molecule type" value="Genomic_DNA"/>
</dbReference>
<reference evidence="2 3" key="1">
    <citation type="journal article" date="2016" name="Nat. Commun.">
        <title>Thousands of microbial genomes shed light on interconnected biogeochemical processes in an aquifer system.</title>
        <authorList>
            <person name="Anantharaman K."/>
            <person name="Brown C.T."/>
            <person name="Hug L.A."/>
            <person name="Sharon I."/>
            <person name="Castelle C.J."/>
            <person name="Probst A.J."/>
            <person name="Thomas B.C."/>
            <person name="Singh A."/>
            <person name="Wilkins M.J."/>
            <person name="Karaoz U."/>
            <person name="Brodie E.L."/>
            <person name="Williams K.H."/>
            <person name="Hubbard S.S."/>
            <person name="Banfield J.F."/>
        </authorList>
    </citation>
    <scope>NUCLEOTIDE SEQUENCE [LARGE SCALE GENOMIC DNA]</scope>
</reference>
<evidence type="ECO:0000313" key="3">
    <source>
        <dbReference type="Proteomes" id="UP000179243"/>
    </source>
</evidence>
<comment type="caution">
    <text evidence="2">The sequence shown here is derived from an EMBL/GenBank/DDBJ whole genome shotgun (WGS) entry which is preliminary data.</text>
</comment>
<organism evidence="2 3">
    <name type="scientific">Candidatus Raymondbacteria bacterium RIFOXYD12_FULL_49_13</name>
    <dbReference type="NCBI Taxonomy" id="1817890"/>
    <lineage>
        <taxon>Bacteria</taxon>
        <taxon>Raymondiibacteriota</taxon>
    </lineage>
</organism>
<protein>
    <recommendedName>
        <fullName evidence="1">HepT-like domain-containing protein</fullName>
    </recommendedName>
</protein>
<dbReference type="Pfam" id="PF20797">
    <property type="entry name" value="HepT-like_2"/>
    <property type="match status" value="1"/>
</dbReference>
<evidence type="ECO:0000259" key="1">
    <source>
        <dbReference type="Pfam" id="PF20797"/>
    </source>
</evidence>
<name>A0A1F7F6P4_UNCRA</name>
<evidence type="ECO:0000313" key="2">
    <source>
        <dbReference type="EMBL" id="OGK02344.1"/>
    </source>
</evidence>
<dbReference type="InterPro" id="IPR048769">
    <property type="entry name" value="HepT-like_dom"/>
</dbReference>
<dbReference type="Proteomes" id="UP000179243">
    <property type="component" value="Unassembled WGS sequence"/>
</dbReference>
<accession>A0A1F7F6P4</accession>
<feature type="domain" description="HepT-like" evidence="1">
    <location>
        <begin position="47"/>
        <end position="152"/>
    </location>
</feature>
<proteinExistence type="predicted"/>